<accession>A0A0F9QD81</accession>
<dbReference type="AlphaFoldDB" id="A0A0F9QD81"/>
<organism evidence="1">
    <name type="scientific">marine sediment metagenome</name>
    <dbReference type="NCBI Taxonomy" id="412755"/>
    <lineage>
        <taxon>unclassified sequences</taxon>
        <taxon>metagenomes</taxon>
        <taxon>ecological metagenomes</taxon>
    </lineage>
</organism>
<proteinExistence type="predicted"/>
<evidence type="ECO:0000313" key="1">
    <source>
        <dbReference type="EMBL" id="KKN40509.1"/>
    </source>
</evidence>
<comment type="caution">
    <text evidence="1">The sequence shown here is derived from an EMBL/GenBank/DDBJ whole genome shotgun (WGS) entry which is preliminary data.</text>
</comment>
<feature type="non-terminal residue" evidence="1">
    <location>
        <position position="1"/>
    </location>
</feature>
<name>A0A0F9QD81_9ZZZZ</name>
<evidence type="ECO:0008006" key="2">
    <source>
        <dbReference type="Google" id="ProtNLM"/>
    </source>
</evidence>
<sequence>VNNYSQLFYICSNGHKHSINWNNWKTGRRCPYCMGRPIITIDFICDELNKERYKLLTNKYVNSHTKFDYICNNEHTNSISWTHWQQGVRCSKCGISGWEKEVKAFVKSLNLFYIPNDRSVLLNLNTNRYLELDIFLFQLDKAIECNGIYWHKDEKTQKLDAIKRQLCKDKNISLLVITDREWNKNIERCKSKIVSFIMN</sequence>
<dbReference type="Gene3D" id="3.40.960.10">
    <property type="entry name" value="VSR Endonuclease"/>
    <property type="match status" value="1"/>
</dbReference>
<reference evidence="1" key="1">
    <citation type="journal article" date="2015" name="Nature">
        <title>Complex archaea that bridge the gap between prokaryotes and eukaryotes.</title>
        <authorList>
            <person name="Spang A."/>
            <person name="Saw J.H."/>
            <person name="Jorgensen S.L."/>
            <person name="Zaremba-Niedzwiedzka K."/>
            <person name="Martijn J."/>
            <person name="Lind A.E."/>
            <person name="van Eijk R."/>
            <person name="Schleper C."/>
            <person name="Guy L."/>
            <person name="Ettema T.J."/>
        </authorList>
    </citation>
    <scope>NUCLEOTIDE SEQUENCE</scope>
</reference>
<dbReference type="EMBL" id="LAZR01001701">
    <property type="protein sequence ID" value="KKN40509.1"/>
    <property type="molecule type" value="Genomic_DNA"/>
</dbReference>
<gene>
    <name evidence="1" type="ORF">LCGC14_0732620</name>
</gene>
<protein>
    <recommendedName>
        <fullName evidence="2">Zinc-ribbon domain-containing protein</fullName>
    </recommendedName>
</protein>